<reference evidence="2 3" key="1">
    <citation type="submission" date="2019-06" db="EMBL/GenBank/DDBJ databases">
        <title>Draft genomes of female and male turbot (Scophthalmus maximus).</title>
        <authorList>
            <person name="Xu H."/>
            <person name="Xu X.-W."/>
            <person name="Shao C."/>
            <person name="Chen S."/>
        </authorList>
    </citation>
    <scope>NUCLEOTIDE SEQUENCE [LARGE SCALE GENOMIC DNA]</scope>
    <source>
        <strain evidence="2">Ysfricsl-2016a</strain>
        <tissue evidence="2">Blood</tissue>
    </source>
</reference>
<feature type="compositionally biased region" description="Polar residues" evidence="1">
    <location>
        <begin position="71"/>
        <end position="82"/>
    </location>
</feature>
<accession>A0A6A4TGC7</accession>
<evidence type="ECO:0000256" key="1">
    <source>
        <dbReference type="SAM" id="MobiDB-lite"/>
    </source>
</evidence>
<organism evidence="2 3">
    <name type="scientific">Scophthalmus maximus</name>
    <name type="common">Turbot</name>
    <name type="synonym">Psetta maxima</name>
    <dbReference type="NCBI Taxonomy" id="52904"/>
    <lineage>
        <taxon>Eukaryota</taxon>
        <taxon>Metazoa</taxon>
        <taxon>Chordata</taxon>
        <taxon>Craniata</taxon>
        <taxon>Vertebrata</taxon>
        <taxon>Euteleostomi</taxon>
        <taxon>Actinopterygii</taxon>
        <taxon>Neopterygii</taxon>
        <taxon>Teleostei</taxon>
        <taxon>Neoteleostei</taxon>
        <taxon>Acanthomorphata</taxon>
        <taxon>Carangaria</taxon>
        <taxon>Pleuronectiformes</taxon>
        <taxon>Pleuronectoidei</taxon>
        <taxon>Scophthalmidae</taxon>
        <taxon>Scophthalmus</taxon>
    </lineage>
</organism>
<protein>
    <submittedName>
        <fullName evidence="2">Uncharacterized protein</fullName>
    </submittedName>
</protein>
<dbReference type="EMBL" id="VEVO01000004">
    <property type="protein sequence ID" value="KAF0043498.1"/>
    <property type="molecule type" value="Genomic_DNA"/>
</dbReference>
<evidence type="ECO:0000313" key="3">
    <source>
        <dbReference type="Proteomes" id="UP000438429"/>
    </source>
</evidence>
<feature type="compositionally biased region" description="Basic and acidic residues" evidence="1">
    <location>
        <begin position="56"/>
        <end position="68"/>
    </location>
</feature>
<feature type="region of interest" description="Disordered" evidence="1">
    <location>
        <begin position="56"/>
        <end position="89"/>
    </location>
</feature>
<comment type="caution">
    <text evidence="2">The sequence shown here is derived from an EMBL/GenBank/DDBJ whole genome shotgun (WGS) entry which is preliminary data.</text>
</comment>
<dbReference type="Proteomes" id="UP000438429">
    <property type="component" value="Unassembled WGS sequence"/>
</dbReference>
<proteinExistence type="predicted"/>
<gene>
    <name evidence="2" type="ORF">F2P81_004835</name>
</gene>
<evidence type="ECO:0000313" key="2">
    <source>
        <dbReference type="EMBL" id="KAF0043498.1"/>
    </source>
</evidence>
<dbReference type="AlphaFoldDB" id="A0A6A4TGC7"/>
<sequence>MQSGDAACGAVVCFDRAGNVISCDRSEPNRSGCVMRGLLQLPRFLMTGPVLINRHSHAESSRSLDVPEKSSAGQTTERQQGQCLCDGKPSAEFDRCYMAAYC</sequence>
<name>A0A6A4TGC7_SCOMX</name>